<dbReference type="SUPFAM" id="SSF53448">
    <property type="entry name" value="Nucleotide-diphospho-sugar transferases"/>
    <property type="match status" value="1"/>
</dbReference>
<dbReference type="PANTHER" id="PTHR46390">
    <property type="entry name" value="MANNOSE-1-PHOSPHATE GUANYLYLTRANSFERASE"/>
    <property type="match status" value="1"/>
</dbReference>
<feature type="domain" description="Mannose-6-phosphate isomerase type II C-terminal" evidence="2">
    <location>
        <begin position="338"/>
        <end position="441"/>
    </location>
</feature>
<dbReference type="Proteomes" id="UP000198752">
    <property type="component" value="Unassembled WGS sequence"/>
</dbReference>
<dbReference type="Gene3D" id="3.90.550.10">
    <property type="entry name" value="Spore Coat Polysaccharide Biosynthesis Protein SpsA, Chain A"/>
    <property type="match status" value="1"/>
</dbReference>
<keyword evidence="3" id="KW-0548">Nucleotidyltransferase</keyword>
<dbReference type="Pfam" id="PF00483">
    <property type="entry name" value="NTP_transferase"/>
    <property type="match status" value="1"/>
</dbReference>
<dbReference type="OrthoDB" id="9806359at2"/>
<name>A0A1I2QXW2_9BACL</name>
<protein>
    <submittedName>
        <fullName evidence="3">Mannose-1-phosphate guanylyltransferase</fullName>
    </submittedName>
</protein>
<dbReference type="GO" id="GO:0005976">
    <property type="term" value="P:polysaccharide metabolic process"/>
    <property type="evidence" value="ECO:0007669"/>
    <property type="project" value="InterPro"/>
</dbReference>
<accession>A0A1I2QXW2</accession>
<dbReference type="InterPro" id="IPR029044">
    <property type="entry name" value="Nucleotide-diphossugar_trans"/>
</dbReference>
<feature type="domain" description="Nucleotidyl transferase" evidence="1">
    <location>
        <begin position="4"/>
        <end position="268"/>
    </location>
</feature>
<organism evidence="3 4">
    <name type="scientific">Sporolactobacillus nakayamae</name>
    <dbReference type="NCBI Taxonomy" id="269670"/>
    <lineage>
        <taxon>Bacteria</taxon>
        <taxon>Bacillati</taxon>
        <taxon>Bacillota</taxon>
        <taxon>Bacilli</taxon>
        <taxon>Bacillales</taxon>
        <taxon>Sporolactobacillaceae</taxon>
        <taxon>Sporolactobacillus</taxon>
    </lineage>
</organism>
<keyword evidence="4" id="KW-1185">Reference proteome</keyword>
<keyword evidence="3" id="KW-0808">Transferase</keyword>
<dbReference type="PANTHER" id="PTHR46390:SF1">
    <property type="entry name" value="MANNOSE-1-PHOSPHATE GUANYLYLTRANSFERASE"/>
    <property type="match status" value="1"/>
</dbReference>
<proteinExistence type="predicted"/>
<sequence>MRLVLLSGGSGKRLWPLSNDARSKQFLRVLEDHDKKLSSMVQRVFGQLNEVGLGQSTVIATGKGQVEMLENQLGKDVPLIVEPERRDTFPAIALAAAYLYTMTDSSLDDAVAVLPVDPYVDTAFFERILDLENLLNETKADLALMGVKPTYPSEKYGYMVPTKGENKDYIKVDHFTEKPDTELAKTLIKDSALWNCGVFAFRLKYVISILESLGLPLNYEELSQQFNKLPKISFDYAVVEKAKNIVALPYDGFWKDLGTWNTLTEEMATKQIGKGIISDDSANTNLINELDLPVTVLGVSNAIVAVSPDGILVSDKEQSPRIKEVMKGFDQRPMYEERKWGSYRVLDYSRYSANNEEVLTKKIVIKAGANLSYHCHHMRKEVWTIVKGSGCYAENGVIRSIKPGDVVIVTAETLHAIKADEALELIEVQIGSQLIEEDIDRKLMTWKEIEMNCSQVRG</sequence>
<evidence type="ECO:0000259" key="2">
    <source>
        <dbReference type="Pfam" id="PF01050"/>
    </source>
</evidence>
<dbReference type="InterPro" id="IPR014710">
    <property type="entry name" value="RmlC-like_jellyroll"/>
</dbReference>
<gene>
    <name evidence="3" type="ORF">SAMN02982927_01348</name>
</gene>
<dbReference type="GO" id="GO:0009298">
    <property type="term" value="P:GDP-mannose biosynthetic process"/>
    <property type="evidence" value="ECO:0007669"/>
    <property type="project" value="TreeGrafter"/>
</dbReference>
<dbReference type="InterPro" id="IPR001538">
    <property type="entry name" value="Man6P_isomerase-2_C"/>
</dbReference>
<evidence type="ECO:0000259" key="1">
    <source>
        <dbReference type="Pfam" id="PF00483"/>
    </source>
</evidence>
<dbReference type="EMBL" id="FOOY01000008">
    <property type="protein sequence ID" value="SFG32079.1"/>
    <property type="molecule type" value="Genomic_DNA"/>
</dbReference>
<dbReference type="InterPro" id="IPR011051">
    <property type="entry name" value="RmlC_Cupin_sf"/>
</dbReference>
<dbReference type="Pfam" id="PF01050">
    <property type="entry name" value="MannoseP_isomer"/>
    <property type="match status" value="1"/>
</dbReference>
<dbReference type="RefSeq" id="WP_093671319.1">
    <property type="nucleotide sequence ID" value="NZ_FOOY01000008.1"/>
</dbReference>
<dbReference type="CDD" id="cd02213">
    <property type="entry name" value="cupin_PMI_typeII_C"/>
    <property type="match status" value="1"/>
</dbReference>
<dbReference type="Gene3D" id="2.60.120.10">
    <property type="entry name" value="Jelly Rolls"/>
    <property type="match status" value="1"/>
</dbReference>
<dbReference type="STRING" id="269670.SAMN02982927_01348"/>
<dbReference type="SUPFAM" id="SSF51182">
    <property type="entry name" value="RmlC-like cupins"/>
    <property type="match status" value="1"/>
</dbReference>
<dbReference type="AlphaFoldDB" id="A0A1I2QXW2"/>
<evidence type="ECO:0000313" key="4">
    <source>
        <dbReference type="Proteomes" id="UP000198752"/>
    </source>
</evidence>
<evidence type="ECO:0000313" key="3">
    <source>
        <dbReference type="EMBL" id="SFG32079.1"/>
    </source>
</evidence>
<dbReference type="InterPro" id="IPR051161">
    <property type="entry name" value="Mannose-6P_isomerase_type2"/>
</dbReference>
<reference evidence="4" key="1">
    <citation type="submission" date="2016-10" db="EMBL/GenBank/DDBJ databases">
        <authorList>
            <person name="Varghese N."/>
            <person name="Submissions S."/>
        </authorList>
    </citation>
    <scope>NUCLEOTIDE SEQUENCE [LARGE SCALE GENOMIC DNA]</scope>
    <source>
        <strain evidence="4">ATCC 700379</strain>
    </source>
</reference>
<dbReference type="GO" id="GO:0004475">
    <property type="term" value="F:mannose-1-phosphate guanylyltransferase (GTP) activity"/>
    <property type="evidence" value="ECO:0007669"/>
    <property type="project" value="TreeGrafter"/>
</dbReference>
<dbReference type="InterPro" id="IPR005835">
    <property type="entry name" value="NTP_transferase_dom"/>
</dbReference>